<comment type="caution">
    <text evidence="3">The sequence shown here is derived from an EMBL/GenBank/DDBJ whole genome shotgun (WGS) entry which is preliminary data.</text>
</comment>
<dbReference type="InterPro" id="IPR045553">
    <property type="entry name" value="bpX1"/>
</dbReference>
<proteinExistence type="predicted"/>
<dbReference type="Proteomes" id="UP000316714">
    <property type="component" value="Unassembled WGS sequence"/>
</dbReference>
<name>A0A5C5V772_9BACT</name>
<dbReference type="Pfam" id="PF19917">
    <property type="entry name" value="bpX1"/>
    <property type="match status" value="1"/>
</dbReference>
<evidence type="ECO:0000259" key="2">
    <source>
        <dbReference type="Pfam" id="PF19917"/>
    </source>
</evidence>
<feature type="domain" description="MoxR-vWA-beta-propeller ternary system" evidence="2">
    <location>
        <begin position="842"/>
        <end position="927"/>
    </location>
</feature>
<evidence type="ECO:0000313" key="3">
    <source>
        <dbReference type="EMBL" id="TWT33930.1"/>
    </source>
</evidence>
<keyword evidence="4" id="KW-1185">Reference proteome</keyword>
<dbReference type="OrthoDB" id="211519at2"/>
<sequence>MAANDQFIREYFQAGRESFWRWEDDGKVIAWGDGKTITFLEEATVTLNHLAPHGLPRFGSLLLLLAATRKNWATDGSEAGLLAGVVDAAFQKSDQRNASATTLLSDALAGLHKVRALDSSLRSSPEAKAALAEIVFAGPPAVAKPESQAVASAVRPGLTALLDAALQDTASLEELGLSLMADLAELSKGLGQVSPESVRLRMETGLNALPAPAPIEAPVEEVPPCEAARRVIAELLEHPEYAGVSRVASRLLSSASLPRRLTDAHHQETGGFSDITNRGDPDRLLLSELAQDGLTLAVRVAMNEAMYLHRETPPSTPRVRRELLIDSGVRAWGTPRVLAAAAALAFAASTPKSASLKAWRGEGTELREVDLSTTSGLVAHLGALGTAPNLSESIPAFGDKVDKAQESTEAILIMPAESWGDEQMKASLRALSADRVYVATVSRGGEFRLIERRLRGQRTVRLVRVDPNTLLEDSPPLHRPRDADHLPAIFREGAFPLRMPHQLQSARSWFLAGWGALAVTKDGRLMRWTERGRGAVQLSDQVPRGALWWASPNCLQGMTSFVCGTKHDLHLVHADLVRRSVRCLRIHPADAAGVVMHNGALMVIREGEVHAIGLTSGESTGSTTLPRYLDSAHGRYFRIPGSAGHMALSHTGDAPSLDKVTVHETLEGAPTHRVDLWDVVGVDGPVALNSSGVVFRVLDGEILVRCTRHAPAHIQRQSSRAEWKLRWTSPDGECVGVWSTSNGVTRRYRVDLETKRVEEDNPDGTDGRVDRIAQVHTCRNRFVSIGVDRRGRLTLLDTKSRGFIVSVRNNSPLFVTERLEDDFGDAAAFTQLDGAPFRFRLSEARWPDGSRAVLDSRGLLHLMPGDASLPEVSLVLAEGELTGWCNAQAGSTAAGVFGKNYFLPADDDPMVPRASSRQVMREAITPFAEGIRAAT</sequence>
<dbReference type="InterPro" id="IPR045554">
    <property type="entry name" value="bpX0"/>
</dbReference>
<protein>
    <submittedName>
        <fullName evidence="3">Uncharacterized protein</fullName>
    </submittedName>
</protein>
<dbReference type="Pfam" id="PF19915">
    <property type="entry name" value="bpX0"/>
    <property type="match status" value="1"/>
</dbReference>
<dbReference type="EMBL" id="SIHJ01000002">
    <property type="protein sequence ID" value="TWT33930.1"/>
    <property type="molecule type" value="Genomic_DNA"/>
</dbReference>
<dbReference type="AlphaFoldDB" id="A0A5C5V772"/>
<dbReference type="RefSeq" id="WP_146566948.1">
    <property type="nucleotide sequence ID" value="NZ_SIHJ01000002.1"/>
</dbReference>
<reference evidence="3 4" key="1">
    <citation type="submission" date="2019-02" db="EMBL/GenBank/DDBJ databases">
        <title>Deep-cultivation of Planctomycetes and their phenomic and genomic characterization uncovers novel biology.</title>
        <authorList>
            <person name="Wiegand S."/>
            <person name="Jogler M."/>
            <person name="Boedeker C."/>
            <person name="Pinto D."/>
            <person name="Vollmers J."/>
            <person name="Rivas-Marin E."/>
            <person name="Kohn T."/>
            <person name="Peeters S.H."/>
            <person name="Heuer A."/>
            <person name="Rast P."/>
            <person name="Oberbeckmann S."/>
            <person name="Bunk B."/>
            <person name="Jeske O."/>
            <person name="Meyerdierks A."/>
            <person name="Storesund J.E."/>
            <person name="Kallscheuer N."/>
            <person name="Luecker S."/>
            <person name="Lage O.M."/>
            <person name="Pohl T."/>
            <person name="Merkel B.J."/>
            <person name="Hornburger P."/>
            <person name="Mueller R.-W."/>
            <person name="Bruemmer F."/>
            <person name="Labrenz M."/>
            <person name="Spormann A.M."/>
            <person name="Op Den Camp H."/>
            <person name="Overmann J."/>
            <person name="Amann R."/>
            <person name="Jetten M.S.M."/>
            <person name="Mascher T."/>
            <person name="Medema M.H."/>
            <person name="Devos D.P."/>
            <person name="Kaster A.-K."/>
            <person name="Ovreas L."/>
            <person name="Rohde M."/>
            <person name="Galperin M.Y."/>
            <person name="Jogler C."/>
        </authorList>
    </citation>
    <scope>NUCLEOTIDE SEQUENCE [LARGE SCALE GENOMIC DNA]</scope>
    <source>
        <strain evidence="3 4">KOR34</strain>
    </source>
</reference>
<feature type="domain" description="MoxR-vWA-beta-propeller ternary system" evidence="1">
    <location>
        <begin position="34"/>
        <end position="170"/>
    </location>
</feature>
<accession>A0A5C5V772</accession>
<gene>
    <name evidence="3" type="ORF">KOR34_37660</name>
</gene>
<evidence type="ECO:0000259" key="1">
    <source>
        <dbReference type="Pfam" id="PF19915"/>
    </source>
</evidence>
<evidence type="ECO:0000313" key="4">
    <source>
        <dbReference type="Proteomes" id="UP000316714"/>
    </source>
</evidence>
<organism evidence="3 4">
    <name type="scientific">Posidoniimonas corsicana</name>
    <dbReference type="NCBI Taxonomy" id="1938618"/>
    <lineage>
        <taxon>Bacteria</taxon>
        <taxon>Pseudomonadati</taxon>
        <taxon>Planctomycetota</taxon>
        <taxon>Planctomycetia</taxon>
        <taxon>Pirellulales</taxon>
        <taxon>Lacipirellulaceae</taxon>
        <taxon>Posidoniimonas</taxon>
    </lineage>
</organism>